<dbReference type="InterPro" id="IPR046492">
    <property type="entry name" value="DUF6585"/>
</dbReference>
<evidence type="ECO:0000256" key="1">
    <source>
        <dbReference type="SAM" id="Phobius"/>
    </source>
</evidence>
<keyword evidence="1" id="KW-1133">Transmembrane helix</keyword>
<dbReference type="Pfam" id="PF20226">
    <property type="entry name" value="DUF6585"/>
    <property type="match status" value="1"/>
</dbReference>
<keyword evidence="1" id="KW-0812">Transmembrane</keyword>
<feature type="transmembrane region" description="Helical" evidence="1">
    <location>
        <begin position="221"/>
        <end position="242"/>
    </location>
</feature>
<dbReference type="RefSeq" id="WP_033087345.1">
    <property type="nucleotide sequence ID" value="NZ_AP017900.1"/>
</dbReference>
<keyword evidence="4" id="KW-1185">Reference proteome</keyword>
<reference evidence="3 4" key="2">
    <citation type="journal article" date="2016" name="Genome Announc.">
        <title>Draft Genome Sequence of Erythromycin- and Oxytetracycline-Sensitive Nocardia seriolae Strain U-1 (NBRC 110359).</title>
        <authorList>
            <person name="Imajoh M."/>
            <person name="Sukeda M."/>
            <person name="Shimizu M."/>
            <person name="Yamane J."/>
            <person name="Ohnishi K."/>
            <person name="Oshima S."/>
        </authorList>
    </citation>
    <scope>NUCLEOTIDE SEQUENCE [LARGE SCALE GENOMIC DNA]</scope>
    <source>
        <strain evidence="3 4">U-1</strain>
    </source>
</reference>
<evidence type="ECO:0000313" key="3">
    <source>
        <dbReference type="EMBL" id="GAP30583.1"/>
    </source>
</evidence>
<accession>A0A0B8N962</accession>
<dbReference type="EMBL" id="BBYQ01000087">
    <property type="protein sequence ID" value="GAP30583.1"/>
    <property type="molecule type" value="Genomic_DNA"/>
</dbReference>
<dbReference type="OrthoDB" id="4523591at2"/>
<dbReference type="Proteomes" id="UP000037179">
    <property type="component" value="Unassembled WGS sequence"/>
</dbReference>
<name>A0A0B8N962_9NOCA</name>
<dbReference type="EMBL" id="CP017839">
    <property type="protein sequence ID" value="APB01576.1"/>
    <property type="molecule type" value="Genomic_DNA"/>
</dbReference>
<protein>
    <submittedName>
        <fullName evidence="3">Uncharacterized protein</fullName>
    </submittedName>
</protein>
<dbReference type="AlphaFoldDB" id="A0A0B8N962"/>
<reference evidence="2 5" key="3">
    <citation type="submission" date="2016-10" db="EMBL/GenBank/DDBJ databases">
        <title>Genome sequence of Nocardia seriolae strain EM150506, isolated from Anguila japonica.</title>
        <authorList>
            <person name="Han H.-J."/>
        </authorList>
    </citation>
    <scope>NUCLEOTIDE SEQUENCE [LARGE SCALE GENOMIC DNA]</scope>
    <source>
        <strain evidence="2 5">EM150506</strain>
    </source>
</reference>
<dbReference type="KEGG" id="nsr:NS506_07556"/>
<keyword evidence="1" id="KW-0472">Membrane</keyword>
<gene>
    <name evidence="2" type="ORF">NS506_07556</name>
    <name evidence="3" type="ORF">NSK11_contig00087-0004</name>
</gene>
<evidence type="ECO:0000313" key="2">
    <source>
        <dbReference type="EMBL" id="APB01576.1"/>
    </source>
</evidence>
<proteinExistence type="predicted"/>
<dbReference type="Proteomes" id="UP000180166">
    <property type="component" value="Chromosome"/>
</dbReference>
<sequence length="328" mass="35777">MAGLGVDVGNDPELMRKIGATAGEFALGEHRTYHLARKIGTRLDLYEHGAVVVLGGQQIRVVRNDSARVTQKIVRHTRNGVHTGTTHHYRVTDVRGEEMLLTEAVCCPEEWGPQLVEGIAARQAAGAIETLRAGGRLEFGPWWLTATQAGTVKKTFALQELRGFRVKSGQVIIEAGEDTRITHSIDKFPNFALFQFLLKQLVPGLPESAGKVFSRSLAVRGWNTAFAVVAVIAFVIAGVSSWPVGRTELCEKFSAVQKAGIEVTDPVKNLRDAARNYRGDQQSAVRADGDKLAKFTGSGFHWVKETELDDATPAIRGVCNANSFTSRK</sequence>
<organism evidence="3 4">
    <name type="scientific">Nocardia seriolae</name>
    <dbReference type="NCBI Taxonomy" id="37332"/>
    <lineage>
        <taxon>Bacteria</taxon>
        <taxon>Bacillati</taxon>
        <taxon>Actinomycetota</taxon>
        <taxon>Actinomycetes</taxon>
        <taxon>Mycobacteriales</taxon>
        <taxon>Nocardiaceae</taxon>
        <taxon>Nocardia</taxon>
    </lineage>
</organism>
<evidence type="ECO:0000313" key="4">
    <source>
        <dbReference type="Proteomes" id="UP000037179"/>
    </source>
</evidence>
<reference evidence="4" key="1">
    <citation type="submission" date="2015-07" db="EMBL/GenBank/DDBJ databases">
        <title>Nocardia seriolae U-1 whole genome shotgun sequence.</title>
        <authorList>
            <person name="Imajoh M."/>
            <person name="Fukumoto Y."/>
            <person name="Sukeda M."/>
            <person name="Yamane J."/>
            <person name="Yamasaki K."/>
            <person name="Shimizu M."/>
            <person name="Ohnishi K."/>
            <person name="Oshima S."/>
        </authorList>
    </citation>
    <scope>NUCLEOTIDE SEQUENCE [LARGE SCALE GENOMIC DNA]</scope>
    <source>
        <strain evidence="4">U-1</strain>
    </source>
</reference>
<evidence type="ECO:0000313" key="5">
    <source>
        <dbReference type="Proteomes" id="UP000180166"/>
    </source>
</evidence>